<dbReference type="Gene3D" id="3.40.1580.10">
    <property type="entry name" value="SMI1/KNR4-like"/>
    <property type="match status" value="1"/>
</dbReference>
<dbReference type="InterPro" id="IPR018958">
    <property type="entry name" value="Knr4/Smi1-like_dom"/>
</dbReference>
<dbReference type="Pfam" id="PF09346">
    <property type="entry name" value="SMI1_KNR4"/>
    <property type="match status" value="1"/>
</dbReference>
<dbReference type="AlphaFoldDB" id="A0A410RSU5"/>
<accession>A0A410RSU5</accession>
<dbReference type="RefSeq" id="WP_128796821.1">
    <property type="nucleotide sequence ID" value="NZ_CP034669.1"/>
</dbReference>
<protein>
    <recommendedName>
        <fullName evidence="1">Knr4/Smi1-like domain-containing protein</fullName>
    </recommendedName>
</protein>
<feature type="domain" description="Knr4/Smi1-like" evidence="1">
    <location>
        <begin position="19"/>
        <end position="139"/>
    </location>
</feature>
<dbReference type="InterPro" id="IPR037883">
    <property type="entry name" value="Knr4/Smi1-like_sf"/>
</dbReference>
<organism evidence="2 3">
    <name type="scientific">Corallococcus coralloides</name>
    <name type="common">Myxococcus coralloides</name>
    <dbReference type="NCBI Taxonomy" id="184914"/>
    <lineage>
        <taxon>Bacteria</taxon>
        <taxon>Pseudomonadati</taxon>
        <taxon>Myxococcota</taxon>
        <taxon>Myxococcia</taxon>
        <taxon>Myxococcales</taxon>
        <taxon>Cystobacterineae</taxon>
        <taxon>Myxococcaceae</taxon>
        <taxon>Corallococcus</taxon>
    </lineage>
</organism>
<dbReference type="SMART" id="SM00860">
    <property type="entry name" value="SMI1_KNR4"/>
    <property type="match status" value="1"/>
</dbReference>
<evidence type="ECO:0000313" key="2">
    <source>
        <dbReference type="EMBL" id="QAT84968.1"/>
    </source>
</evidence>
<reference evidence="2 3" key="1">
    <citation type="submission" date="2018-12" db="EMBL/GenBank/DDBJ databases">
        <title>Complete Genome Sequence of the Corallopyronin A producing Myxobacterium Corallococcus coralloides B035.</title>
        <authorList>
            <person name="Bouhired S.M."/>
            <person name="Rupp O."/>
            <person name="Blom J."/>
            <person name="Schaeberle T.F."/>
            <person name="Kehraus S."/>
            <person name="Schiefer A."/>
            <person name="Pfarr K."/>
            <person name="Goesmann A."/>
            <person name="Hoerauf A."/>
            <person name="Koenig G.M."/>
        </authorList>
    </citation>
    <scope>NUCLEOTIDE SEQUENCE [LARGE SCALE GENOMIC DNA]</scope>
    <source>
        <strain evidence="2 3">B035</strain>
    </source>
</reference>
<evidence type="ECO:0000259" key="1">
    <source>
        <dbReference type="SMART" id="SM00860"/>
    </source>
</evidence>
<proteinExistence type="predicted"/>
<dbReference type="EMBL" id="CP034669">
    <property type="protein sequence ID" value="QAT84968.1"/>
    <property type="molecule type" value="Genomic_DNA"/>
</dbReference>
<dbReference type="Proteomes" id="UP000288758">
    <property type="component" value="Chromosome"/>
</dbReference>
<name>A0A410RSU5_CORCK</name>
<gene>
    <name evidence="2" type="ORF">EJ065_3406</name>
</gene>
<evidence type="ECO:0000313" key="3">
    <source>
        <dbReference type="Proteomes" id="UP000288758"/>
    </source>
</evidence>
<sequence length="157" mass="17906">MAMDQLLAEVSRLHFPRPPATPAQVAAFEARVGWSLDPDLRSFYLHCDGCTLFETLPDAKYRVLPLDEIQRARRAIRASDEEQDGAASQYTLVDMQDTNYVVMDVAQAVNGRYPLFDAWHETYPQVERIASSFEEFLEKALRSGNRSFWLSSGPMEE</sequence>
<dbReference type="SUPFAM" id="SSF160631">
    <property type="entry name" value="SMI1/KNR4-like"/>
    <property type="match status" value="1"/>
</dbReference>